<feature type="transmembrane region" description="Helical" evidence="5">
    <location>
        <begin position="54"/>
        <end position="76"/>
    </location>
</feature>
<dbReference type="STRING" id="215250.A0A316YTB1"/>
<feature type="transmembrane region" description="Helical" evidence="5">
    <location>
        <begin position="88"/>
        <end position="111"/>
    </location>
</feature>
<sequence>MVDSSAAIRRGHPAIFGLLAFVSFIVAVIASTLTTDFNNKGNAQSSAITGAVRYSVFVGWWTFLFSIVYLVLFLVGKGGVVTSIAGHAIWIVLTWIFFLAGAGAVTGSMHGAQNCSTSDLRYCGSMEALMAFSWIAWIILTGMLAMVIVIGGGAFRGGRTFKEGLNA</sequence>
<gene>
    <name evidence="7" type="ORF">FA10DRAFT_263553</name>
</gene>
<accession>A0A316YTB1</accession>
<evidence type="ECO:0000259" key="6">
    <source>
        <dbReference type="Pfam" id="PF01284"/>
    </source>
</evidence>
<proteinExistence type="predicted"/>
<keyword evidence="2 5" id="KW-0812">Transmembrane</keyword>
<dbReference type="RefSeq" id="XP_025379998.1">
    <property type="nucleotide sequence ID" value="XM_025520265.1"/>
</dbReference>
<feature type="transmembrane region" description="Helical" evidence="5">
    <location>
        <begin position="12"/>
        <end position="34"/>
    </location>
</feature>
<dbReference type="GO" id="GO:0016020">
    <property type="term" value="C:membrane"/>
    <property type="evidence" value="ECO:0007669"/>
    <property type="project" value="UniProtKB-SubCell"/>
</dbReference>
<evidence type="ECO:0000256" key="2">
    <source>
        <dbReference type="ARBA" id="ARBA00022692"/>
    </source>
</evidence>
<dbReference type="GeneID" id="37042181"/>
<comment type="subcellular location">
    <subcellularLocation>
        <location evidence="1">Membrane</location>
        <topology evidence="1">Multi-pass membrane protein</topology>
    </subcellularLocation>
</comment>
<dbReference type="OrthoDB" id="2117453at2759"/>
<organism evidence="7 8">
    <name type="scientific">Acaromyces ingoldii</name>
    <dbReference type="NCBI Taxonomy" id="215250"/>
    <lineage>
        <taxon>Eukaryota</taxon>
        <taxon>Fungi</taxon>
        <taxon>Dikarya</taxon>
        <taxon>Basidiomycota</taxon>
        <taxon>Ustilaginomycotina</taxon>
        <taxon>Exobasidiomycetes</taxon>
        <taxon>Exobasidiales</taxon>
        <taxon>Cryptobasidiaceae</taxon>
        <taxon>Acaromyces</taxon>
    </lineage>
</organism>
<keyword evidence="8" id="KW-1185">Reference proteome</keyword>
<keyword evidence="4 5" id="KW-0472">Membrane</keyword>
<name>A0A316YTB1_9BASI</name>
<dbReference type="AlphaFoldDB" id="A0A316YTB1"/>
<dbReference type="Proteomes" id="UP000245768">
    <property type="component" value="Unassembled WGS sequence"/>
</dbReference>
<evidence type="ECO:0000256" key="5">
    <source>
        <dbReference type="SAM" id="Phobius"/>
    </source>
</evidence>
<evidence type="ECO:0000256" key="4">
    <source>
        <dbReference type="ARBA" id="ARBA00023136"/>
    </source>
</evidence>
<dbReference type="EMBL" id="KZ819634">
    <property type="protein sequence ID" value="PWN92800.1"/>
    <property type="molecule type" value="Genomic_DNA"/>
</dbReference>
<keyword evidence="3 5" id="KW-1133">Transmembrane helix</keyword>
<dbReference type="Pfam" id="PF01284">
    <property type="entry name" value="MARVEL"/>
    <property type="match status" value="1"/>
</dbReference>
<dbReference type="InParanoid" id="A0A316YTB1"/>
<evidence type="ECO:0000313" key="8">
    <source>
        <dbReference type="Proteomes" id="UP000245768"/>
    </source>
</evidence>
<evidence type="ECO:0000256" key="1">
    <source>
        <dbReference type="ARBA" id="ARBA00004141"/>
    </source>
</evidence>
<feature type="transmembrane region" description="Helical" evidence="5">
    <location>
        <begin position="131"/>
        <end position="155"/>
    </location>
</feature>
<feature type="domain" description="MARVEL" evidence="6">
    <location>
        <begin position="17"/>
        <end position="142"/>
    </location>
</feature>
<evidence type="ECO:0000313" key="7">
    <source>
        <dbReference type="EMBL" id="PWN92800.1"/>
    </source>
</evidence>
<reference evidence="7 8" key="1">
    <citation type="journal article" date="2018" name="Mol. Biol. Evol.">
        <title>Broad Genomic Sampling Reveals a Smut Pathogenic Ancestry of the Fungal Clade Ustilaginomycotina.</title>
        <authorList>
            <person name="Kijpornyongpan T."/>
            <person name="Mondo S.J."/>
            <person name="Barry K."/>
            <person name="Sandor L."/>
            <person name="Lee J."/>
            <person name="Lipzen A."/>
            <person name="Pangilinan J."/>
            <person name="LaButti K."/>
            <person name="Hainaut M."/>
            <person name="Henrissat B."/>
            <person name="Grigoriev I.V."/>
            <person name="Spatafora J.W."/>
            <person name="Aime M.C."/>
        </authorList>
    </citation>
    <scope>NUCLEOTIDE SEQUENCE [LARGE SCALE GENOMIC DNA]</scope>
    <source>
        <strain evidence="7 8">MCA 4198</strain>
    </source>
</reference>
<evidence type="ECO:0000256" key="3">
    <source>
        <dbReference type="ARBA" id="ARBA00022989"/>
    </source>
</evidence>
<dbReference type="InterPro" id="IPR008253">
    <property type="entry name" value="Marvel"/>
</dbReference>
<protein>
    <recommendedName>
        <fullName evidence="6">MARVEL domain-containing protein</fullName>
    </recommendedName>
</protein>